<dbReference type="GO" id="GO:0017157">
    <property type="term" value="P:regulation of exocytosis"/>
    <property type="evidence" value="ECO:0007669"/>
    <property type="project" value="EnsemblFungi"/>
</dbReference>
<evidence type="ECO:0000313" key="18">
    <source>
        <dbReference type="EMBL" id="CCK69368.1"/>
    </source>
</evidence>
<keyword evidence="19" id="KW-1185">Reference proteome</keyword>
<dbReference type="GO" id="GO:0005829">
    <property type="term" value="C:cytosol"/>
    <property type="evidence" value="ECO:0007669"/>
    <property type="project" value="EnsemblFungi"/>
</dbReference>
<comment type="catalytic activity">
    <reaction evidence="14">
        <text>a 1,2-diacyl-sn-glycero-3-phospho-(1D-myo-inositol)(in) = a 1,2-diacyl-sn-glycero-3-phospho-(1D-myo-inositol)(out)</text>
        <dbReference type="Rhea" id="RHEA:38691"/>
        <dbReference type="ChEBI" id="CHEBI:57880"/>
    </reaction>
    <physiologicalReaction direction="left-to-right" evidence="14">
        <dbReference type="Rhea" id="RHEA:38692"/>
    </physiologicalReaction>
</comment>
<keyword evidence="13 16" id="KW-0472">Membrane</keyword>
<evidence type="ECO:0000259" key="17">
    <source>
        <dbReference type="PROSITE" id="PS50191"/>
    </source>
</evidence>
<evidence type="ECO:0000256" key="9">
    <source>
        <dbReference type="ARBA" id="ARBA00022824"/>
    </source>
</evidence>
<sequence>MKFSTDAEKQTFDKLVKNLPGIVKDKCDGYDELYGYKLVSEGAGSEFYNKDVADALVFKLCKAYQFQYEDIMQHLIHILKWRKEFNPLSSAFQEVHDKDLQEIGFLTFLKENDPNTRAITWNLYGELLKKKELLNDLDKFIRYRIGLMERGLRLVDFTDESDNYMTQVHDYKGVSLWRMDPKMKACVKQVISIFQESYPELLYAKYFVNVPTVLGWVYDVIKKFVDPETRKKFVVLTDGNKLGQYLAGAPSKQYGGKNKKTLAELNMTDIRPTDYGLFMLEQLANVDLD</sequence>
<evidence type="ECO:0000256" key="15">
    <source>
        <dbReference type="ARBA" id="ARBA00024180"/>
    </source>
</evidence>
<dbReference type="GO" id="GO:0046488">
    <property type="term" value="P:phosphatidylinositol metabolic process"/>
    <property type="evidence" value="ECO:0007669"/>
    <property type="project" value="EnsemblFungi"/>
</dbReference>
<dbReference type="OMA" id="KRVVTWN"/>
<keyword evidence="5 16" id="KW-0813">Transport</keyword>
<dbReference type="CDD" id="cd00170">
    <property type="entry name" value="SEC14"/>
    <property type="match status" value="1"/>
</dbReference>
<evidence type="ECO:0000256" key="6">
    <source>
        <dbReference type="ARBA" id="ARBA00022490"/>
    </source>
</evidence>
<evidence type="ECO:0000256" key="13">
    <source>
        <dbReference type="ARBA" id="ARBA00023136"/>
    </source>
</evidence>
<protein>
    <recommendedName>
        <fullName evidence="4 16">Phosphatidylinositol transfer protein SFH5</fullName>
        <shortName evidence="16">PITP SFH5</shortName>
    </recommendedName>
</protein>
<dbReference type="KEGG" id="kng:KNAG_0C02570"/>
<dbReference type="GO" id="GO:0032541">
    <property type="term" value="C:cortical endoplasmic reticulum"/>
    <property type="evidence" value="ECO:0007669"/>
    <property type="project" value="EnsemblFungi"/>
</dbReference>
<comment type="similarity">
    <text evidence="3 16">Belongs to the SFH5 family.</text>
</comment>
<dbReference type="PANTHER" id="PTHR47669:SF1">
    <property type="entry name" value="PHOSPHATIDYLINOSITOL TRANSFER PROTEIN SFH5"/>
    <property type="match status" value="1"/>
</dbReference>
<evidence type="ECO:0000256" key="4">
    <source>
        <dbReference type="ARBA" id="ARBA00018320"/>
    </source>
</evidence>
<dbReference type="PROSITE" id="PS50191">
    <property type="entry name" value="CRAL_TRIO"/>
    <property type="match status" value="1"/>
</dbReference>
<reference evidence="18 19" key="1">
    <citation type="journal article" date="2011" name="Proc. Natl. Acad. Sci. U.S.A.">
        <title>Evolutionary erosion of yeast sex chromosomes by mating-type switching accidents.</title>
        <authorList>
            <person name="Gordon J.L."/>
            <person name="Armisen D."/>
            <person name="Proux-Wera E."/>
            <person name="Oheigeartaigh S.S."/>
            <person name="Byrne K.P."/>
            <person name="Wolfe K.H."/>
        </authorList>
    </citation>
    <scope>NUCLEOTIDE SEQUENCE [LARGE SCALE GENOMIC DNA]</scope>
    <source>
        <strain evidence="19">ATCC MYA-139 / BCRC 22969 / CBS 8797 / CCRC 22969 / KCTC 17520 / NBRC 10181 / NCYC 3082</strain>
    </source>
</reference>
<dbReference type="InterPro" id="IPR042938">
    <property type="entry name" value="Sfh5"/>
</dbReference>
<dbReference type="SMART" id="SM00516">
    <property type="entry name" value="SEC14"/>
    <property type="match status" value="1"/>
</dbReference>
<dbReference type="eggNOG" id="KOG1471">
    <property type="taxonomic scope" value="Eukaryota"/>
</dbReference>
<keyword evidence="11" id="KW-0408">Iron</keyword>
<evidence type="ECO:0000256" key="12">
    <source>
        <dbReference type="ARBA" id="ARBA00023055"/>
    </source>
</evidence>
<dbReference type="InterPro" id="IPR001251">
    <property type="entry name" value="CRAL-TRIO_dom"/>
</dbReference>
<comment type="function">
    <text evidence="15">Non-classical phosphatidylinositol (PtdIns) transfer protein (PITP), which exhibits PtdIns-binding/transfer activity in the absence of detectable PtdCho-binding/transfer activity. Regulates PtdIns(4,5)P2 homeostasis at the plasma membrane. Heme-binding protein that may play a role in organic oxidant-induced stress responses.</text>
</comment>
<dbReference type="RefSeq" id="XP_022463614.1">
    <property type="nucleotide sequence ID" value="XM_022606971.1"/>
</dbReference>
<dbReference type="InterPro" id="IPR036865">
    <property type="entry name" value="CRAL-TRIO_dom_sf"/>
</dbReference>
<evidence type="ECO:0000256" key="10">
    <source>
        <dbReference type="ARBA" id="ARBA00022848"/>
    </source>
</evidence>
<comment type="cofactor">
    <cofactor evidence="1">
        <name>heme b</name>
        <dbReference type="ChEBI" id="CHEBI:60344"/>
    </cofactor>
</comment>
<dbReference type="SUPFAM" id="SSF52087">
    <property type="entry name" value="CRAL/TRIO domain"/>
    <property type="match status" value="1"/>
</dbReference>
<dbReference type="GO" id="GO:0046872">
    <property type="term" value="F:metal ion binding"/>
    <property type="evidence" value="ECO:0007669"/>
    <property type="project" value="UniProtKB-KW"/>
</dbReference>
<dbReference type="EMBL" id="HE978316">
    <property type="protein sequence ID" value="CCK69368.1"/>
    <property type="molecule type" value="Genomic_DNA"/>
</dbReference>
<dbReference type="OrthoDB" id="75724at2759"/>
<evidence type="ECO:0000313" key="19">
    <source>
        <dbReference type="Proteomes" id="UP000006310"/>
    </source>
</evidence>
<dbReference type="Gene3D" id="3.40.525.10">
    <property type="entry name" value="CRAL-TRIO lipid binding domain"/>
    <property type="match status" value="1"/>
</dbReference>
<accession>J7RIL7</accession>
<reference evidence="19" key="2">
    <citation type="submission" date="2012-08" db="EMBL/GenBank/DDBJ databases">
        <title>Genome sequence of Kazachstania naganishii.</title>
        <authorList>
            <person name="Gordon J.L."/>
            <person name="Armisen D."/>
            <person name="Proux-Wera E."/>
            <person name="OhEigeartaigh S.S."/>
            <person name="Byrne K.P."/>
            <person name="Wolfe K.H."/>
        </authorList>
    </citation>
    <scope>NUCLEOTIDE SEQUENCE [LARGE SCALE GENOMIC DNA]</scope>
    <source>
        <strain evidence="19">ATCC MYA-139 / BCRC 22969 / CBS 8797 / CCRC 22969 / KCTC 17520 / NBRC 10181 / NCYC 3082</strain>
    </source>
</reference>
<feature type="domain" description="CRAL-TRIO" evidence="17">
    <location>
        <begin position="96"/>
        <end position="262"/>
    </location>
</feature>
<keyword evidence="6 16" id="KW-0963">Cytoplasm</keyword>
<dbReference type="Pfam" id="PF00650">
    <property type="entry name" value="CRAL_TRIO"/>
    <property type="match status" value="1"/>
</dbReference>
<dbReference type="GeneID" id="34525048"/>
<dbReference type="GO" id="GO:0020037">
    <property type="term" value="F:heme binding"/>
    <property type="evidence" value="ECO:0007669"/>
    <property type="project" value="EnsemblFungi"/>
</dbReference>
<dbReference type="GO" id="GO:2000114">
    <property type="term" value="P:regulation of establishment of cell polarity"/>
    <property type="evidence" value="ECO:0007669"/>
    <property type="project" value="EnsemblFungi"/>
</dbReference>
<name>J7RIL7_HUIN7</name>
<dbReference type="Proteomes" id="UP000006310">
    <property type="component" value="Chromosome 3"/>
</dbReference>
<dbReference type="GO" id="GO:0005886">
    <property type="term" value="C:plasma membrane"/>
    <property type="evidence" value="ECO:0007669"/>
    <property type="project" value="EnsemblFungi"/>
</dbReference>
<dbReference type="HOGENOM" id="CLU_045138_0_1_1"/>
<gene>
    <name evidence="18" type="primary">KNAG0C02570</name>
    <name evidence="18" type="ordered locus">KNAG_0C02570</name>
</gene>
<evidence type="ECO:0000256" key="11">
    <source>
        <dbReference type="ARBA" id="ARBA00023004"/>
    </source>
</evidence>
<comment type="subcellular location">
    <subcellularLocation>
        <location evidence="16">Cytoplasm</location>
    </subcellularLocation>
    <subcellularLocation>
        <location evidence="2 16">Endoplasmic reticulum membrane</location>
        <topology evidence="2 16">Peripheral membrane protein</topology>
    </subcellularLocation>
    <subcellularLocation>
        <location evidence="16">Microsome membrane</location>
        <topology evidence="16">Peripheral membrane protein</topology>
    </subcellularLocation>
</comment>
<evidence type="ECO:0000256" key="8">
    <source>
        <dbReference type="ARBA" id="ARBA00022723"/>
    </source>
</evidence>
<dbReference type="GO" id="GO:0043001">
    <property type="term" value="P:Golgi to plasma membrane protein transport"/>
    <property type="evidence" value="ECO:0007669"/>
    <property type="project" value="EnsemblFungi"/>
</dbReference>
<evidence type="ECO:0000256" key="3">
    <source>
        <dbReference type="ARBA" id="ARBA00006667"/>
    </source>
</evidence>
<evidence type="ECO:0000256" key="14">
    <source>
        <dbReference type="ARBA" id="ARBA00024146"/>
    </source>
</evidence>
<evidence type="ECO:0000256" key="2">
    <source>
        <dbReference type="ARBA" id="ARBA00004406"/>
    </source>
</evidence>
<evidence type="ECO:0000256" key="7">
    <source>
        <dbReference type="ARBA" id="ARBA00022617"/>
    </source>
</evidence>
<dbReference type="GO" id="GO:0005789">
    <property type="term" value="C:endoplasmic reticulum membrane"/>
    <property type="evidence" value="ECO:0007669"/>
    <property type="project" value="UniProtKB-SubCell"/>
</dbReference>
<dbReference type="AlphaFoldDB" id="J7RIL7"/>
<proteinExistence type="inferred from homology"/>
<dbReference type="GO" id="GO:0008526">
    <property type="term" value="F:phosphatidylinositol transfer activity"/>
    <property type="evidence" value="ECO:0007669"/>
    <property type="project" value="UniProtKB-UniRule"/>
</dbReference>
<keyword evidence="7" id="KW-0349">Heme</keyword>
<dbReference type="PANTHER" id="PTHR47669">
    <property type="entry name" value="PHOSPHATIDYLINOSITOL TRANSFER PROTEIN SFH5"/>
    <property type="match status" value="1"/>
</dbReference>
<keyword evidence="8" id="KW-0479">Metal-binding</keyword>
<keyword evidence="10 16" id="KW-0492">Microsome</keyword>
<evidence type="ECO:0000256" key="5">
    <source>
        <dbReference type="ARBA" id="ARBA00022448"/>
    </source>
</evidence>
<dbReference type="STRING" id="1071383.J7RIL7"/>
<keyword evidence="9 16" id="KW-0256">Endoplasmic reticulum</keyword>
<evidence type="ECO:0000256" key="16">
    <source>
        <dbReference type="RuleBase" id="RU367059"/>
    </source>
</evidence>
<organism evidence="18 19">
    <name type="scientific">Huiozyma naganishii (strain ATCC MYA-139 / BCRC 22969 / CBS 8797 / KCTC 17520 / NBRC 10181 / NCYC 3082 / Yp74L-3)</name>
    <name type="common">Yeast</name>
    <name type="synonym">Kazachstania naganishii</name>
    <dbReference type="NCBI Taxonomy" id="1071383"/>
    <lineage>
        <taxon>Eukaryota</taxon>
        <taxon>Fungi</taxon>
        <taxon>Dikarya</taxon>
        <taxon>Ascomycota</taxon>
        <taxon>Saccharomycotina</taxon>
        <taxon>Saccharomycetes</taxon>
        <taxon>Saccharomycetales</taxon>
        <taxon>Saccharomycetaceae</taxon>
        <taxon>Huiozyma</taxon>
    </lineage>
</organism>
<keyword evidence="12 16" id="KW-0445">Lipid transport</keyword>
<evidence type="ECO:0000256" key="1">
    <source>
        <dbReference type="ARBA" id="ARBA00001970"/>
    </source>
</evidence>